<feature type="domain" description="Integrase catalytic" evidence="3">
    <location>
        <begin position="595"/>
        <end position="759"/>
    </location>
</feature>
<feature type="region of interest" description="Disordered" evidence="2">
    <location>
        <begin position="860"/>
        <end position="963"/>
    </location>
</feature>
<gene>
    <name evidence="4" type="ORF">MtrunA17_Chr7g0271061</name>
</gene>
<dbReference type="InterPro" id="IPR012337">
    <property type="entry name" value="RNaseH-like_sf"/>
</dbReference>
<keyword evidence="1" id="KW-0064">Aspartyl protease</keyword>
<keyword evidence="4" id="KW-0695">RNA-directed DNA polymerase</keyword>
<feature type="compositionally biased region" description="Polar residues" evidence="2">
    <location>
        <begin position="193"/>
        <end position="222"/>
    </location>
</feature>
<feature type="compositionally biased region" description="Polar residues" evidence="2">
    <location>
        <begin position="936"/>
        <end position="953"/>
    </location>
</feature>
<proteinExistence type="predicted"/>
<dbReference type="GO" id="GO:0015074">
    <property type="term" value="P:DNA integration"/>
    <property type="evidence" value="ECO:0007669"/>
    <property type="project" value="InterPro"/>
</dbReference>
<dbReference type="Pfam" id="PF07727">
    <property type="entry name" value="RVT_2"/>
    <property type="match status" value="1"/>
</dbReference>
<keyword evidence="4" id="KW-0548">Nucleotidyltransferase</keyword>
<accession>A0A396H8R5</accession>
<dbReference type="InterPro" id="IPR043502">
    <property type="entry name" value="DNA/RNA_pol_sf"/>
</dbReference>
<dbReference type="CDD" id="cd09272">
    <property type="entry name" value="RNase_HI_RT_Ty1"/>
    <property type="match status" value="1"/>
</dbReference>
<sequence>MVRHVVSPQIPPVFLNDAAREAGTENPAYTEWEEQDSLLCTWILSTISSSLLSRFVRLRFSHQVWDEIHNYCYTQMRTRSRQLRSELRTITKGTRSIAEFIARIRSISESLMSIGDPVAHRDLIETVLEALPEEFNPIVATVNSQTEVISLDELESQLLTQEARNEKFKKALVGETASVNLTHAENSGEKNGHNQPQTGSYPDQQFNISGNPTGNNSSQYFNPNFGGRNGSRGRGFRGNRFRGRGGRNFGRGNIQCQICYKTGHDASICYHRLSVPPQYEGYGSLGGNFGGNLGSGYGPATGFGTHSNVWMQGVGQRNPSYGAPRAPFPPQFGNSRPPAPQAYITGNESTSSNSFNNGWYPDSGATHHVTPDANNLMDAASFSGSDQMYIGNGQGLAINSIGSMSFSSPFSPNTTLTLNNLLHVPSITKNLVSVSQFCKDNNVFFEFHSNICYVKSQDSTKILLKGHLGDDGLYQFDQPYVPSVSRTASSSSVATSSLSLNNCFSPSSLSLSRSQCNNGSVYTPIHTSGSSNDSSNSLSLYKVWHNRLGHPHHEVVRSVMKLCNQQLPNKSFTDFCSACCLGKSHRLPSVSSKTVYNKPFELIFCDLWGPASVESHGGYSYFLICVDAYSRYTWIFPLKLKSHTLITFQNFKTMVELQYNLPIKSVQTDGGGEFRPFTQFLTTLGITHRLTCPHTHHQNGSVERKHRHIVETGLTLLANAKLPLHYWDHAFLTATYLINRLPSPILNNKSPFFLLHLQIPDYKFLKSFGCSCFPFTRPYNNHKLELRSKECVFLGYSPSHKGYKCLDPTGRMFISKDVIFNEYKFPYSELFTSGQSSSPPTTSSDHTPLPSFLFPLNNKQCPTTQSSSTPTTTLHTASPHSSFPESNQSNHHHSIQDTHASSHSNHHNISPGPIFNPTPISTHPPSPSPSSHSHNTYHSISVEPVTSQPSTQAEPHRIHPNNTHSMATRAKHGIVQKRKHPTLLLTHIEPTGYRQAMKQPQWLQAMQLEHEALMKNNTWTLVPLPADRQAVGCKWVFRTKQNPDGSINKYKARLVAKGFHQMPGFDYKETFSPVVKPVTVRSVLTLAVTNKWCIQQLDVNNAFLNGYLEEEVYMTQPPGFEAVDPSLVCKLNKALYGLKQAPRAWFERLKSTLLKLGFCSSKCDPSLFILHANQHSTFMLVYVDDILITGSSASLIQQLVKKLNAEFSLKDLGKLDYFLGIEVHYSENGSLLLSQKKYIQDLLVKANMANANGIASPMASSTKLTKYGSNHVSDPTFFRSIVGGLQYVTVTRPEISYSVNKVCQFLSAPLEDHWKAVKRILRYLKGTIHHGLLINPAPMHQPLSLTAFCDADWASDPDDRRSTSGACILLGPNLISWWAKKQTLVARSSAEAEYRSLAQASAEVLWIQSLLKELKVPTAIPQIFCDNLSTVSLAHNPVLHSRTKHMELDIFFVREKVISKDLIVSHIPAQYQVADILTKPLSASRFLELRNKLRVSDPMSLRGDC</sequence>
<dbReference type="InterPro" id="IPR025724">
    <property type="entry name" value="GAG-pre-integrase_dom"/>
</dbReference>
<dbReference type="Pfam" id="PF00665">
    <property type="entry name" value="rve"/>
    <property type="match status" value="1"/>
</dbReference>
<dbReference type="GO" id="GO:0004190">
    <property type="term" value="F:aspartic-type endopeptidase activity"/>
    <property type="evidence" value="ECO:0007669"/>
    <property type="project" value="UniProtKB-KW"/>
</dbReference>
<dbReference type="InterPro" id="IPR054722">
    <property type="entry name" value="PolX-like_BBD"/>
</dbReference>
<evidence type="ECO:0000256" key="2">
    <source>
        <dbReference type="SAM" id="MobiDB-lite"/>
    </source>
</evidence>
<dbReference type="EMBL" id="PSQE01000007">
    <property type="protein sequence ID" value="RHN49118.1"/>
    <property type="molecule type" value="Genomic_DNA"/>
</dbReference>
<dbReference type="PROSITE" id="PS50994">
    <property type="entry name" value="INTEGRASE"/>
    <property type="match status" value="1"/>
</dbReference>
<dbReference type="InterPro" id="IPR036397">
    <property type="entry name" value="RNaseH_sf"/>
</dbReference>
<dbReference type="InterPro" id="IPR001584">
    <property type="entry name" value="Integrase_cat-core"/>
</dbReference>
<dbReference type="Gene3D" id="3.30.420.10">
    <property type="entry name" value="Ribonuclease H-like superfamily/Ribonuclease H"/>
    <property type="match status" value="1"/>
</dbReference>
<dbReference type="Proteomes" id="UP000265566">
    <property type="component" value="Chromosome 7"/>
</dbReference>
<dbReference type="Pfam" id="PF14223">
    <property type="entry name" value="Retrotran_gag_2"/>
    <property type="match status" value="1"/>
</dbReference>
<dbReference type="EC" id="2.7.7.49" evidence="4"/>
<feature type="compositionally biased region" description="Low complexity" evidence="2">
    <location>
        <begin position="899"/>
        <end position="910"/>
    </location>
</feature>
<dbReference type="PANTHER" id="PTHR11439:SF455">
    <property type="entry name" value="RLK (RECEPTOR-LIKE PROTEIN KINASE) 8, PUTATIVE-RELATED"/>
    <property type="match status" value="1"/>
</dbReference>
<dbReference type="Pfam" id="PF22936">
    <property type="entry name" value="Pol_BBD"/>
    <property type="match status" value="1"/>
</dbReference>
<keyword evidence="1" id="KW-0645">Protease</keyword>
<comment type="caution">
    <text evidence="4">The sequence shown here is derived from an EMBL/GenBank/DDBJ whole genome shotgun (WGS) entry which is preliminary data.</text>
</comment>
<dbReference type="Pfam" id="PF13976">
    <property type="entry name" value="gag_pre-integrs"/>
    <property type="match status" value="1"/>
</dbReference>
<evidence type="ECO:0000259" key="3">
    <source>
        <dbReference type="PROSITE" id="PS50994"/>
    </source>
</evidence>
<keyword evidence="1" id="KW-0378">Hydrolase</keyword>
<dbReference type="GO" id="GO:0003676">
    <property type="term" value="F:nucleic acid binding"/>
    <property type="evidence" value="ECO:0007669"/>
    <property type="project" value="InterPro"/>
</dbReference>
<keyword evidence="4" id="KW-0808">Transferase</keyword>
<name>A0A396H8R5_MEDTR</name>
<dbReference type="Pfam" id="PF25597">
    <property type="entry name" value="SH3_retrovirus"/>
    <property type="match status" value="1"/>
</dbReference>
<feature type="region of interest" description="Disordered" evidence="2">
    <location>
        <begin position="185"/>
        <end position="237"/>
    </location>
</feature>
<protein>
    <submittedName>
        <fullName evidence="4">Putative RNA-directed DNA polymerase</fullName>
        <ecNumber evidence="4">2.7.7.49</ecNumber>
    </submittedName>
</protein>
<dbReference type="PANTHER" id="PTHR11439">
    <property type="entry name" value="GAG-POL-RELATED RETROTRANSPOSON"/>
    <property type="match status" value="1"/>
</dbReference>
<dbReference type="GO" id="GO:0003964">
    <property type="term" value="F:RNA-directed DNA polymerase activity"/>
    <property type="evidence" value="ECO:0007669"/>
    <property type="project" value="UniProtKB-KW"/>
</dbReference>
<feature type="compositionally biased region" description="Low complexity" evidence="2">
    <location>
        <begin position="862"/>
        <end position="882"/>
    </location>
</feature>
<evidence type="ECO:0000313" key="4">
    <source>
        <dbReference type="EMBL" id="RHN49118.1"/>
    </source>
</evidence>
<reference evidence="4" key="1">
    <citation type="journal article" date="2018" name="Nat. Plants">
        <title>Whole-genome landscape of Medicago truncatula symbiotic genes.</title>
        <authorList>
            <person name="Pecrix Y."/>
            <person name="Gamas P."/>
            <person name="Carrere S."/>
        </authorList>
    </citation>
    <scope>NUCLEOTIDE SEQUENCE</scope>
    <source>
        <tissue evidence="4">Leaves</tissue>
    </source>
</reference>
<organism evidence="4">
    <name type="scientific">Medicago truncatula</name>
    <name type="common">Barrel medic</name>
    <name type="synonym">Medicago tribuloides</name>
    <dbReference type="NCBI Taxonomy" id="3880"/>
    <lineage>
        <taxon>Eukaryota</taxon>
        <taxon>Viridiplantae</taxon>
        <taxon>Streptophyta</taxon>
        <taxon>Embryophyta</taxon>
        <taxon>Tracheophyta</taxon>
        <taxon>Spermatophyta</taxon>
        <taxon>Magnoliopsida</taxon>
        <taxon>eudicotyledons</taxon>
        <taxon>Gunneridae</taxon>
        <taxon>Pentapetalae</taxon>
        <taxon>rosids</taxon>
        <taxon>fabids</taxon>
        <taxon>Fabales</taxon>
        <taxon>Fabaceae</taxon>
        <taxon>Papilionoideae</taxon>
        <taxon>50 kb inversion clade</taxon>
        <taxon>NPAAA clade</taxon>
        <taxon>Hologalegina</taxon>
        <taxon>IRL clade</taxon>
        <taxon>Trifolieae</taxon>
        <taxon>Medicago</taxon>
    </lineage>
</organism>
<dbReference type="Gramene" id="rna43912">
    <property type="protein sequence ID" value="RHN49118.1"/>
    <property type="gene ID" value="gene43912"/>
</dbReference>
<dbReference type="InterPro" id="IPR013103">
    <property type="entry name" value="RVT_2"/>
</dbReference>
<dbReference type="InterPro" id="IPR057670">
    <property type="entry name" value="SH3_retrovirus"/>
</dbReference>
<dbReference type="SUPFAM" id="SSF53098">
    <property type="entry name" value="Ribonuclease H-like"/>
    <property type="match status" value="1"/>
</dbReference>
<dbReference type="SUPFAM" id="SSF56672">
    <property type="entry name" value="DNA/RNA polymerases"/>
    <property type="match status" value="1"/>
</dbReference>
<evidence type="ECO:0000256" key="1">
    <source>
        <dbReference type="ARBA" id="ARBA00022750"/>
    </source>
</evidence>